<dbReference type="Pfam" id="PF08238">
    <property type="entry name" value="Sel1"/>
    <property type="match status" value="7"/>
</dbReference>
<feature type="chain" id="PRO_5019785882" evidence="1">
    <location>
        <begin position="29"/>
        <end position="403"/>
    </location>
</feature>
<sequence length="403" mass="42692">MIASNHTALLAALTISASLLLAAVPAHAQDVVAPEPVLTEDAPTEDTSPAMVFPRELILLPEDVQSAAVEGLEADNAEIPSGMGGAEAAWYRAQIAYLGEDWASARNYAATAAAGGIVDAALLSGIMTRNGEGGPVDLTAAARWFTRAADRDDPVALYNLGQLAALGDESLALGQPEPWFERAARAGHIPAMVAHAVTLKNSPVPQDAIAAREWAGRAAQQGSAEGMYQLAQLLDEGLGGARDAAGARVWYERAANQRHAEAAFQAGMMWVDGEGGAQDDVTGRNWMRIAAESGYAPAQGQYGLMMYQGRGGDTDPELAAYWFSRGARGGDAESQFLYAFVLARGEGVSQDLELAYRWSLLAATDHLGAPVHDRDRDRLEAGLASALPPDVRQRIRAEFDALR</sequence>
<dbReference type="PANTHER" id="PTHR11102">
    <property type="entry name" value="SEL-1-LIKE PROTEIN"/>
    <property type="match status" value="1"/>
</dbReference>
<dbReference type="RefSeq" id="WP_121209603.1">
    <property type="nucleotide sequence ID" value="NZ_RBIM01000001.1"/>
</dbReference>
<accession>A0A495DMZ4</accession>
<keyword evidence="1" id="KW-0732">Signal</keyword>
<dbReference type="SMART" id="SM00671">
    <property type="entry name" value="SEL1"/>
    <property type="match status" value="8"/>
</dbReference>
<dbReference type="Proteomes" id="UP000273675">
    <property type="component" value="Unassembled WGS sequence"/>
</dbReference>
<dbReference type="SUPFAM" id="SSF81901">
    <property type="entry name" value="HCP-like"/>
    <property type="match status" value="2"/>
</dbReference>
<dbReference type="InterPro" id="IPR006597">
    <property type="entry name" value="Sel1-like"/>
</dbReference>
<evidence type="ECO:0000313" key="3">
    <source>
        <dbReference type="Proteomes" id="UP000273675"/>
    </source>
</evidence>
<dbReference type="OrthoDB" id="8235393at2"/>
<reference evidence="2 3" key="1">
    <citation type="submission" date="2018-10" db="EMBL/GenBank/DDBJ databases">
        <title>Genomic Encyclopedia of Type Strains, Phase IV (KMG-IV): sequencing the most valuable type-strain genomes for metagenomic binning, comparative biology and taxonomic classification.</title>
        <authorList>
            <person name="Goeker M."/>
        </authorList>
    </citation>
    <scope>NUCLEOTIDE SEQUENCE [LARGE SCALE GENOMIC DNA]</scope>
    <source>
        <strain evidence="2 3">DSM 4734</strain>
    </source>
</reference>
<comment type="caution">
    <text evidence="2">The sequence shown here is derived from an EMBL/GenBank/DDBJ whole genome shotgun (WGS) entry which is preliminary data.</text>
</comment>
<dbReference type="AlphaFoldDB" id="A0A495DMZ4"/>
<dbReference type="PANTHER" id="PTHR11102:SF160">
    <property type="entry name" value="ERAD-ASSOCIATED E3 UBIQUITIN-PROTEIN LIGASE COMPONENT HRD3"/>
    <property type="match status" value="1"/>
</dbReference>
<dbReference type="InterPro" id="IPR050767">
    <property type="entry name" value="Sel1_AlgK"/>
</dbReference>
<dbReference type="Gene3D" id="1.25.40.10">
    <property type="entry name" value="Tetratricopeptide repeat domain"/>
    <property type="match status" value="3"/>
</dbReference>
<dbReference type="InterPro" id="IPR011990">
    <property type="entry name" value="TPR-like_helical_dom_sf"/>
</dbReference>
<gene>
    <name evidence="2" type="ORF">C7435_0068</name>
</gene>
<dbReference type="EMBL" id="RBIM01000001">
    <property type="protein sequence ID" value="RKR03631.1"/>
    <property type="molecule type" value="Genomic_DNA"/>
</dbReference>
<proteinExistence type="predicted"/>
<feature type="signal peptide" evidence="1">
    <location>
        <begin position="1"/>
        <end position="28"/>
    </location>
</feature>
<name>A0A495DMZ4_9PROT</name>
<organism evidence="2 3">
    <name type="scientific">Maricaulis maris</name>
    <dbReference type="NCBI Taxonomy" id="74318"/>
    <lineage>
        <taxon>Bacteria</taxon>
        <taxon>Pseudomonadati</taxon>
        <taxon>Pseudomonadota</taxon>
        <taxon>Alphaproteobacteria</taxon>
        <taxon>Maricaulales</taxon>
        <taxon>Maricaulaceae</taxon>
        <taxon>Maricaulis</taxon>
    </lineage>
</organism>
<protein>
    <submittedName>
        <fullName evidence="2">TPR repeat protein</fullName>
    </submittedName>
</protein>
<evidence type="ECO:0000313" key="2">
    <source>
        <dbReference type="EMBL" id="RKR03631.1"/>
    </source>
</evidence>
<evidence type="ECO:0000256" key="1">
    <source>
        <dbReference type="SAM" id="SignalP"/>
    </source>
</evidence>